<name>A0A3D3R6N2_9PLAN</name>
<evidence type="ECO:0000313" key="2">
    <source>
        <dbReference type="Proteomes" id="UP000263642"/>
    </source>
</evidence>
<organism evidence="1 2">
    <name type="scientific">Gimesia maris</name>
    <dbReference type="NCBI Taxonomy" id="122"/>
    <lineage>
        <taxon>Bacteria</taxon>
        <taxon>Pseudomonadati</taxon>
        <taxon>Planctomycetota</taxon>
        <taxon>Planctomycetia</taxon>
        <taxon>Planctomycetales</taxon>
        <taxon>Planctomycetaceae</taxon>
        <taxon>Gimesia</taxon>
    </lineage>
</organism>
<reference evidence="1 2" key="1">
    <citation type="journal article" date="2018" name="Nat. Biotechnol.">
        <title>A standardized bacterial taxonomy based on genome phylogeny substantially revises the tree of life.</title>
        <authorList>
            <person name="Parks D.H."/>
            <person name="Chuvochina M."/>
            <person name="Waite D.W."/>
            <person name="Rinke C."/>
            <person name="Skarshewski A."/>
            <person name="Chaumeil P.A."/>
            <person name="Hugenholtz P."/>
        </authorList>
    </citation>
    <scope>NUCLEOTIDE SEQUENCE [LARGE SCALE GENOMIC DNA]</scope>
    <source>
        <strain evidence="1">UBA9375</strain>
    </source>
</reference>
<comment type="caution">
    <text evidence="1">The sequence shown here is derived from an EMBL/GenBank/DDBJ whole genome shotgun (WGS) entry which is preliminary data.</text>
</comment>
<evidence type="ECO:0000313" key="1">
    <source>
        <dbReference type="EMBL" id="HCO24465.1"/>
    </source>
</evidence>
<accession>A0A3D3R6N2</accession>
<gene>
    <name evidence="1" type="ORF">DIT97_16050</name>
</gene>
<dbReference type="EMBL" id="DQAY01000094">
    <property type="protein sequence ID" value="HCO24465.1"/>
    <property type="molecule type" value="Genomic_DNA"/>
</dbReference>
<dbReference type="AlphaFoldDB" id="A0A3D3R6N2"/>
<evidence type="ECO:0008006" key="3">
    <source>
        <dbReference type="Google" id="ProtNLM"/>
    </source>
</evidence>
<sequence>MAKKSVDTKKQTKFFITVKEQRILRLAAAIKNESMAEFCRNVVLQQAHNIVKKFKPPKDS</sequence>
<proteinExistence type="predicted"/>
<protein>
    <recommendedName>
        <fullName evidence="3">DUF1778 domain-containing protein</fullName>
    </recommendedName>
</protein>
<dbReference type="Proteomes" id="UP000263642">
    <property type="component" value="Unassembled WGS sequence"/>
</dbReference>